<organism evidence="3 4">
    <name type="scientific">Halarcobacter anaerophilus</name>
    <dbReference type="NCBI Taxonomy" id="877500"/>
    <lineage>
        <taxon>Bacteria</taxon>
        <taxon>Pseudomonadati</taxon>
        <taxon>Campylobacterota</taxon>
        <taxon>Epsilonproteobacteria</taxon>
        <taxon>Campylobacterales</taxon>
        <taxon>Arcobacteraceae</taxon>
        <taxon>Halarcobacter</taxon>
    </lineage>
</organism>
<accession>A0A4Q0XV41</accession>
<comment type="caution">
    <text evidence="3">The sequence shown here is derived from an EMBL/GenBank/DDBJ whole genome shotgun (WGS) entry which is preliminary data.</text>
</comment>
<dbReference type="Proteomes" id="UP000290191">
    <property type="component" value="Unassembled WGS sequence"/>
</dbReference>
<feature type="chain" id="PRO_5020373118" evidence="2">
    <location>
        <begin position="20"/>
        <end position="249"/>
    </location>
</feature>
<evidence type="ECO:0000256" key="1">
    <source>
        <dbReference type="SAM" id="Coils"/>
    </source>
</evidence>
<dbReference type="OrthoDB" id="5880116at2"/>
<keyword evidence="2" id="KW-0732">Signal</keyword>
<evidence type="ECO:0000256" key="2">
    <source>
        <dbReference type="SAM" id="SignalP"/>
    </source>
</evidence>
<dbReference type="EMBL" id="PDKO01000015">
    <property type="protein sequence ID" value="RXJ61440.1"/>
    <property type="molecule type" value="Genomic_DNA"/>
</dbReference>
<name>A0A4Q0XV41_9BACT</name>
<dbReference type="STRING" id="877500.GCA_000935065_01198"/>
<protein>
    <submittedName>
        <fullName evidence="3">DUF3450 domain-containing protein</fullName>
    </submittedName>
</protein>
<evidence type="ECO:0000313" key="4">
    <source>
        <dbReference type="Proteomes" id="UP000290191"/>
    </source>
</evidence>
<feature type="coiled-coil region" evidence="1">
    <location>
        <begin position="22"/>
        <end position="101"/>
    </location>
</feature>
<keyword evidence="1" id="KW-0175">Coiled coil</keyword>
<gene>
    <name evidence="3" type="ORF">CRV06_13520</name>
</gene>
<sequence>MHYNRIFFVLLLLSSFAFSNQIDKSINVIEKTNQKLEKYQKQINYHDEKKEQLFQEYKYVNQEIKATKNYNKQLQNVITSQEEELKNLEEQIIDIEETQKNIYPLMEKMIKSLKRLVELDTPFLLDERKSRIKRLEESLARSDIKTPEKFRIILEAFKIEYDYAKNIETYQEESEDKTYNFLRLGRVALYKQSLDLKDYYVWNNEIRGWDEIEDSNTKSNIRKGIKIAKKQENVSLLELPFKIQGASND</sequence>
<dbReference type="RefSeq" id="WP_044416289.1">
    <property type="nucleotide sequence ID" value="NZ_CP041070.1"/>
</dbReference>
<reference evidence="3 4" key="1">
    <citation type="submission" date="2017-10" db="EMBL/GenBank/DDBJ databases">
        <title>Genomics of the genus Arcobacter.</title>
        <authorList>
            <person name="Perez-Cataluna A."/>
            <person name="Figueras M.J."/>
        </authorList>
    </citation>
    <scope>NUCLEOTIDE SEQUENCE [LARGE SCALE GENOMIC DNA]</scope>
    <source>
        <strain evidence="3 4">DSM 24636</strain>
    </source>
</reference>
<dbReference type="PIRSF" id="PIRSF028069">
    <property type="entry name" value="UCP028069"/>
    <property type="match status" value="1"/>
</dbReference>
<dbReference type="InterPro" id="IPR016866">
    <property type="entry name" value="UCP028069"/>
</dbReference>
<feature type="signal peptide" evidence="2">
    <location>
        <begin position="1"/>
        <end position="19"/>
    </location>
</feature>
<evidence type="ECO:0000313" key="3">
    <source>
        <dbReference type="EMBL" id="RXJ61440.1"/>
    </source>
</evidence>
<proteinExistence type="predicted"/>
<dbReference type="Pfam" id="PF11932">
    <property type="entry name" value="DUF3450"/>
    <property type="match status" value="1"/>
</dbReference>
<dbReference type="AlphaFoldDB" id="A0A4Q0XV41"/>
<keyword evidence="4" id="KW-1185">Reference proteome</keyword>